<keyword evidence="3" id="KW-1185">Reference proteome</keyword>
<proteinExistence type="predicted"/>
<dbReference type="Gene3D" id="3.90.75.20">
    <property type="match status" value="1"/>
</dbReference>
<name>A0A5C1HU22_9SPHI</name>
<dbReference type="Proteomes" id="UP000251402">
    <property type="component" value="Chromosome"/>
</dbReference>
<dbReference type="AlphaFoldDB" id="A0A5C1HU22"/>
<dbReference type="EMBL" id="CP043450">
    <property type="protein sequence ID" value="QEM09125.1"/>
    <property type="molecule type" value="Genomic_DNA"/>
</dbReference>
<dbReference type="InterPro" id="IPR044925">
    <property type="entry name" value="His-Me_finger_sf"/>
</dbReference>
<dbReference type="InterPro" id="IPR036388">
    <property type="entry name" value="WH-like_DNA-bd_sf"/>
</dbReference>
<gene>
    <name evidence="2" type="ORF">DEO27_003530</name>
</gene>
<accession>A0A5C1HU22</accession>
<dbReference type="SMART" id="SM00497">
    <property type="entry name" value="IENR1"/>
    <property type="match status" value="1"/>
</dbReference>
<dbReference type="SUPFAM" id="SSF54060">
    <property type="entry name" value="His-Me finger endonucleases"/>
    <property type="match status" value="1"/>
</dbReference>
<dbReference type="InterPro" id="IPR003647">
    <property type="entry name" value="Intron_nuc_1_rpt"/>
</dbReference>
<evidence type="ECO:0000313" key="3">
    <source>
        <dbReference type="Proteomes" id="UP000251402"/>
    </source>
</evidence>
<evidence type="ECO:0000259" key="1">
    <source>
        <dbReference type="Pfam" id="PF07453"/>
    </source>
</evidence>
<dbReference type="RefSeq" id="WP_112569798.1">
    <property type="nucleotide sequence ID" value="NZ_CP043450.1"/>
</dbReference>
<reference evidence="2" key="1">
    <citation type="submission" date="2019-08" db="EMBL/GenBank/DDBJ databases">
        <title>Comparative genome analysis confer to the adaptation heavy metal polluted environment.</title>
        <authorList>
            <person name="Li Y."/>
        </authorList>
    </citation>
    <scope>NUCLEOTIDE SEQUENCE [LARGE SCALE GENOMIC DNA]</scope>
    <source>
        <strain evidence="2">P1</strain>
    </source>
</reference>
<sequence>MIDLRVTLTIENRAYYFNTRRLIYKTFIDPRLDYNKDGLYVINTDNNGYNNRPENLKLVTKSEKQKRAVQRDRVLPYLKTADRSGWKKNYSTSKPVAQYDLEGNLIKNYPSVKEASRQVKLGDKAIIQVAKGLYKQWNGFVWRYI</sequence>
<feature type="domain" description="Nuclease-associated modular DNA-binding 1" evidence="1">
    <location>
        <begin position="94"/>
        <end position="121"/>
    </location>
</feature>
<protein>
    <recommendedName>
        <fullName evidence="1">Nuclease-associated modular DNA-binding 1 domain-containing protein</fullName>
    </recommendedName>
</protein>
<dbReference type="KEGG" id="mrub:DEO27_003530"/>
<dbReference type="Gene3D" id="1.10.10.10">
    <property type="entry name" value="Winged helix-like DNA-binding domain superfamily/Winged helix DNA-binding domain"/>
    <property type="match status" value="1"/>
</dbReference>
<dbReference type="Pfam" id="PF07453">
    <property type="entry name" value="NUMOD1"/>
    <property type="match status" value="1"/>
</dbReference>
<evidence type="ECO:0000313" key="2">
    <source>
        <dbReference type="EMBL" id="QEM09125.1"/>
    </source>
</evidence>
<dbReference type="InterPro" id="IPR010896">
    <property type="entry name" value="NUMOD1"/>
</dbReference>
<dbReference type="SUPFAM" id="SSF64496">
    <property type="entry name" value="DNA-binding domain of intron-encoded endonucleases"/>
    <property type="match status" value="1"/>
</dbReference>
<dbReference type="OrthoDB" id="6631788at2"/>
<organism evidence="2 3">
    <name type="scientific">Mucilaginibacter rubeus</name>
    <dbReference type="NCBI Taxonomy" id="2027860"/>
    <lineage>
        <taxon>Bacteria</taxon>
        <taxon>Pseudomonadati</taxon>
        <taxon>Bacteroidota</taxon>
        <taxon>Sphingobacteriia</taxon>
        <taxon>Sphingobacteriales</taxon>
        <taxon>Sphingobacteriaceae</taxon>
        <taxon>Mucilaginibacter</taxon>
    </lineage>
</organism>